<dbReference type="GO" id="GO:0005524">
    <property type="term" value="F:ATP binding"/>
    <property type="evidence" value="ECO:0007669"/>
    <property type="project" value="UniProtKB-KW"/>
</dbReference>
<evidence type="ECO:0000256" key="3">
    <source>
        <dbReference type="ARBA" id="ARBA00022741"/>
    </source>
</evidence>
<proteinExistence type="inferred from homology"/>
<dbReference type="AlphaFoldDB" id="A0A644YY23"/>
<dbReference type="InterPro" id="IPR003439">
    <property type="entry name" value="ABC_transporter-like_ATP-bd"/>
</dbReference>
<dbReference type="GO" id="GO:0016887">
    <property type="term" value="F:ATP hydrolysis activity"/>
    <property type="evidence" value="ECO:0007669"/>
    <property type="project" value="InterPro"/>
</dbReference>
<dbReference type="SMART" id="SM00382">
    <property type="entry name" value="AAA"/>
    <property type="match status" value="1"/>
</dbReference>
<dbReference type="PANTHER" id="PTHR42734:SF17">
    <property type="entry name" value="METAL TRANSPORT SYSTEM ATP-BINDING PROTEIN TM_0124-RELATED"/>
    <property type="match status" value="1"/>
</dbReference>
<evidence type="ECO:0000313" key="6">
    <source>
        <dbReference type="EMBL" id="MPM33520.1"/>
    </source>
</evidence>
<comment type="caution">
    <text evidence="6">The sequence shown here is derived from an EMBL/GenBank/DDBJ whole genome shotgun (WGS) entry which is preliminary data.</text>
</comment>
<protein>
    <submittedName>
        <fullName evidence="6">Vitamin B12 import ATP-binding protein BtuD</fullName>
    </submittedName>
</protein>
<accession>A0A644YY23</accession>
<organism evidence="6">
    <name type="scientific">bioreactor metagenome</name>
    <dbReference type="NCBI Taxonomy" id="1076179"/>
    <lineage>
        <taxon>unclassified sequences</taxon>
        <taxon>metagenomes</taxon>
        <taxon>ecological metagenomes</taxon>
    </lineage>
</organism>
<keyword evidence="4 6" id="KW-0067">ATP-binding</keyword>
<dbReference type="InterPro" id="IPR027417">
    <property type="entry name" value="P-loop_NTPase"/>
</dbReference>
<keyword evidence="3" id="KW-0547">Nucleotide-binding</keyword>
<dbReference type="SUPFAM" id="SSF52540">
    <property type="entry name" value="P-loop containing nucleoside triphosphate hydrolases"/>
    <property type="match status" value="1"/>
</dbReference>
<evidence type="ECO:0000256" key="1">
    <source>
        <dbReference type="ARBA" id="ARBA00005417"/>
    </source>
</evidence>
<dbReference type="PROSITE" id="PS00211">
    <property type="entry name" value="ABC_TRANSPORTER_1"/>
    <property type="match status" value="1"/>
</dbReference>
<dbReference type="FunFam" id="3.40.50.300:FF:000134">
    <property type="entry name" value="Iron-enterobactin ABC transporter ATP-binding protein"/>
    <property type="match status" value="1"/>
</dbReference>
<evidence type="ECO:0000256" key="4">
    <source>
        <dbReference type="ARBA" id="ARBA00022840"/>
    </source>
</evidence>
<reference evidence="6" key="1">
    <citation type="submission" date="2019-08" db="EMBL/GenBank/DDBJ databases">
        <authorList>
            <person name="Kucharzyk K."/>
            <person name="Murdoch R.W."/>
            <person name="Higgins S."/>
            <person name="Loffler F."/>
        </authorList>
    </citation>
    <scope>NUCLEOTIDE SEQUENCE</scope>
</reference>
<dbReference type="Pfam" id="PF00005">
    <property type="entry name" value="ABC_tran"/>
    <property type="match status" value="1"/>
</dbReference>
<dbReference type="EMBL" id="VSSQ01006684">
    <property type="protein sequence ID" value="MPM33520.1"/>
    <property type="molecule type" value="Genomic_DNA"/>
</dbReference>
<dbReference type="PANTHER" id="PTHR42734">
    <property type="entry name" value="METAL TRANSPORT SYSTEM ATP-BINDING PROTEIN TM_0124-RELATED"/>
    <property type="match status" value="1"/>
</dbReference>
<dbReference type="CDD" id="cd03235">
    <property type="entry name" value="ABC_Metallic_Cations"/>
    <property type="match status" value="1"/>
</dbReference>
<dbReference type="Gene3D" id="3.40.50.300">
    <property type="entry name" value="P-loop containing nucleotide triphosphate hydrolases"/>
    <property type="match status" value="1"/>
</dbReference>
<comment type="similarity">
    <text evidence="1">Belongs to the ABC transporter superfamily.</text>
</comment>
<dbReference type="InterPro" id="IPR003593">
    <property type="entry name" value="AAA+_ATPase"/>
</dbReference>
<keyword evidence="2" id="KW-0813">Transport</keyword>
<name>A0A644YY23_9ZZZZ</name>
<gene>
    <name evidence="6" type="primary">btuD_177</name>
    <name evidence="6" type="ORF">SDC9_80096</name>
</gene>
<feature type="domain" description="ABC transporter" evidence="5">
    <location>
        <begin position="5"/>
        <end position="237"/>
    </location>
</feature>
<sequence>MVPAVEVRDLSVFYGRNVALKSVNLTVQQGEYLGIIGPNGGGKSTLLKAILGLVPTSRGSIRIFGGSLQENRTLLGFVPQFSAIERRFPISLYEVILSGRMKAGLQVFARYTLEDHERTKEAMEQIGLSHLSQRQVSELSGGEFQRMLIARALVSQPKLLLLDEPTASVDATARKQIYELLAKLNEKITIILVSHDMLAISSQVSSLACLNSKLVYHGGPELNDRTVDSLYGCPVDLIAHGLPHRVLRDHTHGPGGIV</sequence>
<dbReference type="InterPro" id="IPR050153">
    <property type="entry name" value="Metal_Ion_Import_ABC"/>
</dbReference>
<dbReference type="PROSITE" id="PS50893">
    <property type="entry name" value="ABC_TRANSPORTER_2"/>
    <property type="match status" value="1"/>
</dbReference>
<evidence type="ECO:0000259" key="5">
    <source>
        <dbReference type="PROSITE" id="PS50893"/>
    </source>
</evidence>
<evidence type="ECO:0000256" key="2">
    <source>
        <dbReference type="ARBA" id="ARBA00022448"/>
    </source>
</evidence>
<dbReference type="InterPro" id="IPR017871">
    <property type="entry name" value="ABC_transporter-like_CS"/>
</dbReference>